<name>A0ABU3PGK2_9BURK</name>
<sequence>MKSFPKSAAAPAPAIQRGGLDLRLLAVIVLVALALALVWRGEWLALCTLPLVAWLGAQLGRREAPAQAGPPAQAGLGVMLEQLLPVWARLHDALNVALQSGSEDLLHSFSSMMELQERMMAELGKGPTADTAALLLQTQALGEQCERAMQGLQFGDRLTQMISVLKDELLRFESQLQTLGLASGDDARRWLDELQARYTTDEQRRFHAGEPMEPRQDKVRFF</sequence>
<organism evidence="2 3">
    <name type="scientific">Roseateles aquae</name>
    <dbReference type="NCBI Taxonomy" id="3077235"/>
    <lineage>
        <taxon>Bacteria</taxon>
        <taxon>Pseudomonadati</taxon>
        <taxon>Pseudomonadota</taxon>
        <taxon>Betaproteobacteria</taxon>
        <taxon>Burkholderiales</taxon>
        <taxon>Sphaerotilaceae</taxon>
        <taxon>Roseateles</taxon>
    </lineage>
</organism>
<gene>
    <name evidence="2" type="ORF">RQP53_20780</name>
</gene>
<keyword evidence="3" id="KW-1185">Reference proteome</keyword>
<accession>A0ABU3PGK2</accession>
<keyword evidence="1" id="KW-0812">Transmembrane</keyword>
<dbReference type="Proteomes" id="UP001246372">
    <property type="component" value="Unassembled WGS sequence"/>
</dbReference>
<evidence type="ECO:0000313" key="3">
    <source>
        <dbReference type="Proteomes" id="UP001246372"/>
    </source>
</evidence>
<reference evidence="2" key="1">
    <citation type="submission" date="2023-09" db="EMBL/GenBank/DDBJ databases">
        <title>Paucibacter sp. APW11 Genome sequencing and assembly.</title>
        <authorList>
            <person name="Kim I."/>
        </authorList>
    </citation>
    <scope>NUCLEOTIDE SEQUENCE</scope>
    <source>
        <strain evidence="2">APW11</strain>
    </source>
</reference>
<feature type="transmembrane region" description="Helical" evidence="1">
    <location>
        <begin position="20"/>
        <end position="37"/>
    </location>
</feature>
<keyword evidence="1" id="KW-1133">Transmembrane helix</keyword>
<comment type="caution">
    <text evidence="2">The sequence shown here is derived from an EMBL/GenBank/DDBJ whole genome shotgun (WGS) entry which is preliminary data.</text>
</comment>
<dbReference type="RefSeq" id="WP_315652605.1">
    <property type="nucleotide sequence ID" value="NZ_JAVXZY010000010.1"/>
</dbReference>
<proteinExistence type="predicted"/>
<protein>
    <submittedName>
        <fullName evidence="2">Uncharacterized protein</fullName>
    </submittedName>
</protein>
<evidence type="ECO:0000313" key="2">
    <source>
        <dbReference type="EMBL" id="MDT9001725.1"/>
    </source>
</evidence>
<dbReference type="EMBL" id="JAVXZY010000010">
    <property type="protein sequence ID" value="MDT9001725.1"/>
    <property type="molecule type" value="Genomic_DNA"/>
</dbReference>
<keyword evidence="1" id="KW-0472">Membrane</keyword>
<evidence type="ECO:0000256" key="1">
    <source>
        <dbReference type="SAM" id="Phobius"/>
    </source>
</evidence>